<dbReference type="PANTHER" id="PTHR46623">
    <property type="entry name" value="CARBOXYMETHYLENEBUTENOLIDASE-RELATED"/>
    <property type="match status" value="1"/>
</dbReference>
<dbReference type="Proteomes" id="UP000031518">
    <property type="component" value="Unassembled WGS sequence"/>
</dbReference>
<dbReference type="AlphaFoldDB" id="A0A0B6X2F3"/>
<reference evidence="2 3" key="1">
    <citation type="submission" date="2013-12" db="EMBL/GenBank/DDBJ databases">
        <authorList>
            <person name="Stott M."/>
        </authorList>
    </citation>
    <scope>NUCLEOTIDE SEQUENCE [LARGE SCALE GENOMIC DNA]</scope>
    <source>
        <strain evidence="2 3">K22</strain>
    </source>
</reference>
<gene>
    <name evidence="2" type="ORF">PYK22_02561</name>
</gene>
<evidence type="ECO:0000313" key="3">
    <source>
        <dbReference type="Proteomes" id="UP000031518"/>
    </source>
</evidence>
<evidence type="ECO:0000259" key="1">
    <source>
        <dbReference type="Pfam" id="PF01738"/>
    </source>
</evidence>
<dbReference type="PANTHER" id="PTHR46623:SF6">
    <property type="entry name" value="ALPHA_BETA-HYDROLASES SUPERFAMILY PROTEIN"/>
    <property type="match status" value="1"/>
</dbReference>
<reference evidence="2 3" key="2">
    <citation type="submission" date="2015-01" db="EMBL/GenBank/DDBJ databases">
        <title>Complete genome sequence of Pyrinomonas methylaliphatogenes type strain K22T.</title>
        <authorList>
            <person name="Lee K.C.Y."/>
            <person name="Power J.F."/>
            <person name="Dunfield P.F."/>
            <person name="Morgan X.C."/>
            <person name="Huttenhower C."/>
            <person name="Stott M.B."/>
        </authorList>
    </citation>
    <scope>NUCLEOTIDE SEQUENCE [LARGE SCALE GENOMIC DNA]</scope>
    <source>
        <strain evidence="2 3">K22</strain>
    </source>
</reference>
<dbReference type="InterPro" id="IPR002925">
    <property type="entry name" value="Dienelactn_hydro"/>
</dbReference>
<feature type="domain" description="Dienelactone hydrolase" evidence="1">
    <location>
        <begin position="16"/>
        <end position="224"/>
    </location>
</feature>
<dbReference type="STRING" id="454194.PYK22_02561"/>
<dbReference type="Pfam" id="PF01738">
    <property type="entry name" value="DLH"/>
    <property type="match status" value="1"/>
</dbReference>
<dbReference type="RefSeq" id="WP_041977835.1">
    <property type="nucleotide sequence ID" value="NZ_CBXV010000008.1"/>
</dbReference>
<keyword evidence="2" id="KW-0378">Hydrolase</keyword>
<name>A0A0B6X2F3_9BACT</name>
<proteinExistence type="predicted"/>
<dbReference type="OrthoDB" id="9771666at2"/>
<dbReference type="SUPFAM" id="SSF53474">
    <property type="entry name" value="alpha/beta-Hydrolases"/>
    <property type="match status" value="1"/>
</dbReference>
<evidence type="ECO:0000313" key="2">
    <source>
        <dbReference type="EMBL" id="CDM66530.1"/>
    </source>
</evidence>
<dbReference type="GO" id="GO:0008806">
    <property type="term" value="F:carboxymethylenebutenolidase activity"/>
    <property type="evidence" value="ECO:0007669"/>
    <property type="project" value="UniProtKB-EC"/>
</dbReference>
<keyword evidence="3" id="KW-1185">Reference proteome</keyword>
<organism evidence="2 3">
    <name type="scientific">Pyrinomonas methylaliphatogenes</name>
    <dbReference type="NCBI Taxonomy" id="454194"/>
    <lineage>
        <taxon>Bacteria</taxon>
        <taxon>Pseudomonadati</taxon>
        <taxon>Acidobacteriota</taxon>
        <taxon>Blastocatellia</taxon>
        <taxon>Blastocatellales</taxon>
        <taxon>Pyrinomonadaceae</taxon>
        <taxon>Pyrinomonas</taxon>
    </lineage>
</organism>
<accession>A0A0B6X2F3</accession>
<sequence>MAGEMVQFQSNGKQTEGYLAVPASGKGPGVIVIQEWWGLVPHIKRVADRFAEEGFVALAPDLYHGKTTKSPDEAGKLMMAMNIAETEKDLRGAISYLLNHPAVTSSKVGTVGFCMGGALSLYAATKNPQVGACVVFYGGHPNVKPELEKLEAPMLGLYAERDTFVTPEAARELERRLKELGKQVEIHIYKDADHAFFNDDRPEVYNREAAEDAWRRTIEFFRRHLQQKA</sequence>
<dbReference type="EMBL" id="CBXV010000008">
    <property type="protein sequence ID" value="CDM66530.1"/>
    <property type="molecule type" value="Genomic_DNA"/>
</dbReference>
<dbReference type="Gene3D" id="3.40.50.1820">
    <property type="entry name" value="alpha/beta hydrolase"/>
    <property type="match status" value="1"/>
</dbReference>
<dbReference type="EC" id="3.1.1.45" evidence="2"/>
<dbReference type="InterPro" id="IPR051049">
    <property type="entry name" value="Dienelactone_hydrolase-like"/>
</dbReference>
<protein>
    <submittedName>
        <fullName evidence="2">Dienelactone hydrolase-like enzyme</fullName>
        <ecNumber evidence="2">3.1.1.45</ecNumber>
    </submittedName>
</protein>
<dbReference type="InterPro" id="IPR029058">
    <property type="entry name" value="AB_hydrolase_fold"/>
</dbReference>